<feature type="disulfide bond" evidence="20">
    <location>
        <begin position="338"/>
        <end position="417"/>
    </location>
</feature>
<keyword evidence="12 18" id="KW-0408">Iron</keyword>
<proteinExistence type="inferred from homology"/>
<feature type="active site" description="Proton acceptor" evidence="16">
    <location>
        <position position="369"/>
    </location>
</feature>
<dbReference type="PANTHER" id="PTHR31517">
    <property type="match status" value="1"/>
</dbReference>
<dbReference type="GO" id="GO:0042744">
    <property type="term" value="P:hydrogen peroxide catabolic process"/>
    <property type="evidence" value="ECO:0007669"/>
    <property type="project" value="UniProtKB-KW"/>
</dbReference>
<evidence type="ECO:0000256" key="2">
    <source>
        <dbReference type="ARBA" id="ARBA00002322"/>
    </source>
</evidence>
<feature type="binding site" evidence="18">
    <location>
        <position position="543"/>
    </location>
    <ligand>
        <name>Ca(2+)</name>
        <dbReference type="ChEBI" id="CHEBI:29108"/>
        <label>2</label>
    </ligand>
</feature>
<feature type="chain" id="PRO_5020027194" description="peroxidase" evidence="22">
    <location>
        <begin position="21"/>
        <end position="616"/>
    </location>
</feature>
<evidence type="ECO:0000256" key="8">
    <source>
        <dbReference type="ARBA" id="ARBA00022723"/>
    </source>
</evidence>
<accession>A0A4D6M9Y3</accession>
<dbReference type="GO" id="GO:0020037">
    <property type="term" value="F:heme binding"/>
    <property type="evidence" value="ECO:0007669"/>
    <property type="project" value="InterPro"/>
</dbReference>
<evidence type="ECO:0000256" key="4">
    <source>
        <dbReference type="ARBA" id="ARBA00012313"/>
    </source>
</evidence>
<evidence type="ECO:0000256" key="7">
    <source>
        <dbReference type="ARBA" id="ARBA00022617"/>
    </source>
</evidence>
<feature type="binding site" evidence="18">
    <location>
        <position position="391"/>
    </location>
    <ligand>
        <name>Ca(2+)</name>
        <dbReference type="ChEBI" id="CHEBI:29108"/>
        <label>1</label>
    </ligand>
</feature>
<keyword evidence="6 24" id="KW-0575">Peroxidase</keyword>
<evidence type="ECO:0000256" key="9">
    <source>
        <dbReference type="ARBA" id="ARBA00022729"/>
    </source>
</evidence>
<dbReference type="SUPFAM" id="SSF48113">
    <property type="entry name" value="Heme-dependent peroxidases"/>
    <property type="match status" value="2"/>
</dbReference>
<feature type="binding site" evidence="18">
    <location>
        <position position="370"/>
    </location>
    <ligand>
        <name>Ca(2+)</name>
        <dbReference type="ChEBI" id="CHEBI:29108"/>
        <label>1</label>
    </ligand>
</feature>
<feature type="binding site" description="axial binding residue" evidence="18">
    <location>
        <position position="493"/>
    </location>
    <ligand>
        <name>heme b</name>
        <dbReference type="ChEBI" id="CHEBI:60344"/>
    </ligand>
    <ligandPart>
        <name>Fe</name>
        <dbReference type="ChEBI" id="CHEBI:18248"/>
    </ligandPart>
</feature>
<dbReference type="InterPro" id="IPR000823">
    <property type="entry name" value="Peroxidase_pln"/>
</dbReference>
<dbReference type="GO" id="GO:0140825">
    <property type="term" value="F:lactoperoxidase activity"/>
    <property type="evidence" value="ECO:0007669"/>
    <property type="project" value="UniProtKB-EC"/>
</dbReference>
<evidence type="ECO:0000256" key="10">
    <source>
        <dbReference type="ARBA" id="ARBA00022837"/>
    </source>
</evidence>
<dbReference type="GO" id="GO:0006979">
    <property type="term" value="P:response to oxidative stress"/>
    <property type="evidence" value="ECO:0007669"/>
    <property type="project" value="InterPro"/>
</dbReference>
<dbReference type="PROSITE" id="PS00436">
    <property type="entry name" value="PEROXIDASE_2"/>
    <property type="match status" value="2"/>
</dbReference>
<dbReference type="GO" id="GO:0046872">
    <property type="term" value="F:metal ion binding"/>
    <property type="evidence" value="ECO:0007669"/>
    <property type="project" value="UniProtKB-KW"/>
</dbReference>
<dbReference type="CDD" id="cd00693">
    <property type="entry name" value="secretory_peroxidase"/>
    <property type="match status" value="2"/>
</dbReference>
<feature type="domain" description="Plant heme peroxidase family profile" evidence="23">
    <location>
        <begin position="21"/>
        <end position="330"/>
    </location>
</feature>
<dbReference type="PROSITE" id="PS50873">
    <property type="entry name" value="PEROXIDASE_4"/>
    <property type="match status" value="2"/>
</dbReference>
<dbReference type="Gene3D" id="1.10.520.10">
    <property type="match status" value="2"/>
</dbReference>
<evidence type="ECO:0000256" key="14">
    <source>
        <dbReference type="ARBA" id="ARBA00023180"/>
    </source>
</evidence>
<dbReference type="FunFam" id="1.10.420.10:FF:000006">
    <property type="entry name" value="Peroxidase"/>
    <property type="match status" value="1"/>
</dbReference>
<dbReference type="EC" id="1.11.1.7" evidence="4"/>
<evidence type="ECO:0000256" key="13">
    <source>
        <dbReference type="ARBA" id="ARBA00023157"/>
    </source>
</evidence>
<dbReference type="InterPro" id="IPR019793">
    <property type="entry name" value="Peroxidases_heam-ligand_BS"/>
</dbReference>
<dbReference type="InterPro" id="IPR010255">
    <property type="entry name" value="Haem_peroxidase_sf"/>
</dbReference>
<evidence type="ECO:0000256" key="22">
    <source>
        <dbReference type="SAM" id="SignalP"/>
    </source>
</evidence>
<dbReference type="FunFam" id="1.10.520.10:FF:000001">
    <property type="entry name" value="Peroxidase"/>
    <property type="match status" value="2"/>
</dbReference>
<feature type="disulfide bond" evidence="20">
    <location>
        <begin position="371"/>
        <end position="376"/>
    </location>
</feature>
<comment type="cofactor">
    <cofactor evidence="18">
        <name>heme b</name>
        <dbReference type="ChEBI" id="CHEBI:60344"/>
    </cofactor>
    <text evidence="18">Binds 1 heme b (iron(II)-protoporphyrin IX) group per subunit.</text>
</comment>
<keyword evidence="15" id="KW-0376">Hydrogen peroxide</keyword>
<keyword evidence="11" id="KW-0560">Oxidoreductase</keyword>
<dbReference type="InterPro" id="IPR019794">
    <property type="entry name" value="Peroxidases_AS"/>
</dbReference>
<feature type="disulfide bond" evidence="20">
    <location>
        <begin position="423"/>
        <end position="611"/>
    </location>
</feature>
<feature type="binding site" evidence="18">
    <location>
        <position position="373"/>
    </location>
    <ligand>
        <name>Ca(2+)</name>
        <dbReference type="ChEBI" id="CHEBI:29108"/>
        <label>1</label>
    </ligand>
</feature>
<keyword evidence="7" id="KW-0349">Heme</keyword>
<comment type="catalytic activity">
    <reaction evidence="1">
        <text>2 a phenolic donor + H2O2 = 2 a phenolic radical donor + 2 H2O</text>
        <dbReference type="Rhea" id="RHEA:56136"/>
        <dbReference type="ChEBI" id="CHEBI:15377"/>
        <dbReference type="ChEBI" id="CHEBI:16240"/>
        <dbReference type="ChEBI" id="CHEBI:139520"/>
        <dbReference type="ChEBI" id="CHEBI:139521"/>
        <dbReference type="EC" id="1.11.1.7"/>
    </reaction>
</comment>
<protein>
    <recommendedName>
        <fullName evidence="4">peroxidase</fullName>
        <ecNumber evidence="4">1.11.1.7</ecNumber>
    </recommendedName>
</protein>
<evidence type="ECO:0000256" key="17">
    <source>
        <dbReference type="PIRSR" id="PIRSR600823-2"/>
    </source>
</evidence>
<sequence length="616" mass="66654">MMKMNIILVLFCIIVPLAFGELKVGFYDSSCPKAESIVKKVVQNRFNRDNTITAALLRLHFHDCAVRGCDASILINSTTSNTAEKEAGANVDVRGFDLIDEVKENLESACPSTVSCADIITLATRTAVSLSGGPKYQVPTGRRDGLVSNINDVKIPGPSSPVSIISQFFNKNLGLTTQEMVTLFGAHTVGVASCGFFADRLSGPDPTMDPALKAKLVKLCSARDRDPSTPLDQNTSLVVDNEFYHQILANKGVLQIDQQLALDKSTKGFVADLASDEAKFQKSFANAMVKMGSVDVLVGTRTLTTTNTKMKYLITIVMLFVFPFAFGDLRVGFYGSSCPKAEENVRQIVQRRFNRDRSITAALLRMHFHDCFVRGCDASILIDSTKGNQSEKASGANGTVRGFELIDEIKKELETTCPSTVSCADIITLATRDSVAMAGGPRYDVATGRRDGLVSRASDVALPGPGSTVAGAQRAFAANGLSLDEMVTLLGAHTIGVAHCSFFRNRLNDPNMEAGLRAKLGRVCRPNGDPTAFLDQNTSMVFDNEFYNQIILKKGLLFIDQQLALDPLSSKLVSDFAGNSAAFARSFVNAIVKMGNIKVLVGTDGEIRKNCRVFNK</sequence>
<evidence type="ECO:0000256" key="11">
    <source>
        <dbReference type="ARBA" id="ARBA00023002"/>
    </source>
</evidence>
<dbReference type="PRINTS" id="PR00458">
    <property type="entry name" value="PEROXIDASE"/>
</dbReference>
<dbReference type="PROSITE" id="PS00435">
    <property type="entry name" value="PEROXIDASE_1"/>
    <property type="match status" value="1"/>
</dbReference>
<dbReference type="FunFam" id="1.10.420.10:FF:000007">
    <property type="entry name" value="Peroxidase"/>
    <property type="match status" value="1"/>
</dbReference>
<comment type="cofactor">
    <cofactor evidence="18">
        <name>Ca(2+)</name>
        <dbReference type="ChEBI" id="CHEBI:29108"/>
    </cofactor>
    <text evidence="18">Binds 2 calcium ions per subunit.</text>
</comment>
<evidence type="ECO:0000256" key="18">
    <source>
        <dbReference type="PIRSR" id="PIRSR600823-3"/>
    </source>
</evidence>
<dbReference type="AlphaFoldDB" id="A0A4D6M9Y3"/>
<feature type="binding site" evidence="17">
    <location>
        <position position="463"/>
    </location>
    <ligand>
        <name>substrate</name>
    </ligand>
</feature>
<dbReference type="Proteomes" id="UP000501690">
    <property type="component" value="Linkage Group LG6"/>
</dbReference>
<keyword evidence="21" id="KW-0812">Transmembrane</keyword>
<evidence type="ECO:0000256" key="1">
    <source>
        <dbReference type="ARBA" id="ARBA00000189"/>
    </source>
</evidence>
<evidence type="ECO:0000256" key="12">
    <source>
        <dbReference type="ARBA" id="ARBA00023004"/>
    </source>
</evidence>
<feature type="domain" description="Plant heme peroxidase family profile" evidence="23">
    <location>
        <begin position="328"/>
        <end position="615"/>
    </location>
</feature>
<feature type="binding site" evidence="18">
    <location>
        <position position="494"/>
    </location>
    <ligand>
        <name>Ca(2+)</name>
        <dbReference type="ChEBI" id="CHEBI:29108"/>
        <label>2</label>
    </ligand>
</feature>
<evidence type="ECO:0000259" key="23">
    <source>
        <dbReference type="PROSITE" id="PS50873"/>
    </source>
</evidence>
<feature type="site" description="Transition state stabilizer" evidence="19">
    <location>
        <position position="365"/>
    </location>
</feature>
<feature type="signal peptide" evidence="22">
    <location>
        <begin position="1"/>
        <end position="20"/>
    </location>
</feature>
<reference evidence="24 25" key="1">
    <citation type="submission" date="2019-04" db="EMBL/GenBank/DDBJ databases">
        <title>An improved genome assembly and genetic linkage map for asparagus bean, Vigna unguiculata ssp. sesquipedialis.</title>
        <authorList>
            <person name="Xia Q."/>
            <person name="Zhang R."/>
            <person name="Dong Y."/>
        </authorList>
    </citation>
    <scope>NUCLEOTIDE SEQUENCE [LARGE SCALE GENOMIC DNA]</scope>
    <source>
        <tissue evidence="24">Leaf</tissue>
    </source>
</reference>
<keyword evidence="21" id="KW-0472">Membrane</keyword>
<comment type="similarity">
    <text evidence="3">Belongs to the peroxidase family. Ascorbate peroxidase subfamily.</text>
</comment>
<evidence type="ECO:0000256" key="15">
    <source>
        <dbReference type="ARBA" id="ARBA00023324"/>
    </source>
</evidence>
<name>A0A4D6M9Y3_VIGUN</name>
<feature type="binding site" evidence="18">
    <location>
        <position position="535"/>
    </location>
    <ligand>
        <name>Ca(2+)</name>
        <dbReference type="ChEBI" id="CHEBI:29108"/>
        <label>2</label>
    </ligand>
</feature>
<feature type="binding site" evidence="18">
    <location>
        <position position="379"/>
    </location>
    <ligand>
        <name>Ca(2+)</name>
        <dbReference type="ChEBI" id="CHEBI:29108"/>
        <label>1</label>
    </ligand>
</feature>
<dbReference type="EMBL" id="CP039350">
    <property type="protein sequence ID" value="QCD97201.1"/>
    <property type="molecule type" value="Genomic_DNA"/>
</dbReference>
<feature type="disulfide bond" evidence="20">
    <location>
        <begin position="500"/>
        <end position="524"/>
    </location>
</feature>
<evidence type="ECO:0000256" key="16">
    <source>
        <dbReference type="PIRSR" id="PIRSR600823-1"/>
    </source>
</evidence>
<dbReference type="PRINTS" id="PR00461">
    <property type="entry name" value="PLPEROXIDASE"/>
</dbReference>
<dbReference type="PANTHER" id="PTHR31517:SF59">
    <property type="entry name" value="PEROXIDASE"/>
    <property type="match status" value="1"/>
</dbReference>
<dbReference type="InterPro" id="IPR002016">
    <property type="entry name" value="Haem_peroxidase"/>
</dbReference>
<evidence type="ECO:0000313" key="25">
    <source>
        <dbReference type="Proteomes" id="UP000501690"/>
    </source>
</evidence>
<feature type="binding site" evidence="18">
    <location>
        <position position="377"/>
    </location>
    <ligand>
        <name>Ca(2+)</name>
        <dbReference type="ChEBI" id="CHEBI:29108"/>
        <label>1</label>
    </ligand>
</feature>
<evidence type="ECO:0000313" key="24">
    <source>
        <dbReference type="EMBL" id="QCD97201.1"/>
    </source>
</evidence>
<feature type="binding site" evidence="18">
    <location>
        <position position="538"/>
    </location>
    <ligand>
        <name>Ca(2+)</name>
        <dbReference type="ChEBI" id="CHEBI:29108"/>
        <label>2</label>
    </ligand>
</feature>
<dbReference type="Gene3D" id="1.10.420.10">
    <property type="entry name" value="Peroxidase, domain 2"/>
    <property type="match status" value="2"/>
</dbReference>
<keyword evidence="13 20" id="KW-1015">Disulfide bond</keyword>
<keyword evidence="25" id="KW-1185">Reference proteome</keyword>
<keyword evidence="14" id="KW-0325">Glycoprotein</keyword>
<keyword evidence="5" id="KW-0964">Secreted</keyword>
<organism evidence="24 25">
    <name type="scientific">Vigna unguiculata</name>
    <name type="common">Cowpea</name>
    <dbReference type="NCBI Taxonomy" id="3917"/>
    <lineage>
        <taxon>Eukaryota</taxon>
        <taxon>Viridiplantae</taxon>
        <taxon>Streptophyta</taxon>
        <taxon>Embryophyta</taxon>
        <taxon>Tracheophyta</taxon>
        <taxon>Spermatophyta</taxon>
        <taxon>Magnoliopsida</taxon>
        <taxon>eudicotyledons</taxon>
        <taxon>Gunneridae</taxon>
        <taxon>Pentapetalae</taxon>
        <taxon>rosids</taxon>
        <taxon>fabids</taxon>
        <taxon>Fabales</taxon>
        <taxon>Fabaceae</taxon>
        <taxon>Papilionoideae</taxon>
        <taxon>50 kb inversion clade</taxon>
        <taxon>NPAAA clade</taxon>
        <taxon>indigoferoid/millettioid clade</taxon>
        <taxon>Phaseoleae</taxon>
        <taxon>Vigna</taxon>
    </lineage>
</organism>
<evidence type="ECO:0000256" key="19">
    <source>
        <dbReference type="PIRSR" id="PIRSR600823-4"/>
    </source>
</evidence>
<dbReference type="Pfam" id="PF00141">
    <property type="entry name" value="peroxidase"/>
    <property type="match status" value="2"/>
</dbReference>
<evidence type="ECO:0000256" key="20">
    <source>
        <dbReference type="PIRSR" id="PIRSR600823-5"/>
    </source>
</evidence>
<keyword evidence="10 18" id="KW-0106">Calcium</keyword>
<evidence type="ECO:0000256" key="3">
    <source>
        <dbReference type="ARBA" id="ARBA00006873"/>
    </source>
</evidence>
<feature type="transmembrane region" description="Helical" evidence="21">
    <location>
        <begin position="312"/>
        <end position="331"/>
    </location>
</feature>
<evidence type="ECO:0000256" key="5">
    <source>
        <dbReference type="ARBA" id="ARBA00022525"/>
    </source>
</evidence>
<comment type="function">
    <text evidence="2">Removal of H(2)O(2), oxidation of toxic reductants, biosynthesis and degradation of lignin, suberization, auxin catabolism, response to environmental stresses such as wounding, pathogen attack and oxidative stress. These functions might be dependent on each isozyme/isoform in each plant tissue.</text>
</comment>
<keyword evidence="8 18" id="KW-0479">Metal-binding</keyword>
<dbReference type="InterPro" id="IPR033905">
    <property type="entry name" value="Secretory_peroxidase"/>
</dbReference>
<feature type="binding site" evidence="18">
    <location>
        <position position="375"/>
    </location>
    <ligand>
        <name>Ca(2+)</name>
        <dbReference type="ChEBI" id="CHEBI:29108"/>
        <label>1</label>
    </ligand>
</feature>
<evidence type="ECO:0000256" key="6">
    <source>
        <dbReference type="ARBA" id="ARBA00022559"/>
    </source>
</evidence>
<evidence type="ECO:0000256" key="21">
    <source>
        <dbReference type="SAM" id="Phobius"/>
    </source>
</evidence>
<gene>
    <name evidence="24" type="ORF">DEO72_LG6g1911</name>
</gene>
<keyword evidence="9 22" id="KW-0732">Signal</keyword>
<keyword evidence="21" id="KW-1133">Transmembrane helix</keyword>